<dbReference type="InterPro" id="IPR002123">
    <property type="entry name" value="Plipid/glycerol_acylTrfase"/>
</dbReference>
<dbReference type="PANTHER" id="PTHR10434">
    <property type="entry name" value="1-ACYL-SN-GLYCEROL-3-PHOSPHATE ACYLTRANSFERASE"/>
    <property type="match status" value="1"/>
</dbReference>
<dbReference type="Proteomes" id="UP000239203">
    <property type="component" value="Unassembled WGS sequence"/>
</dbReference>
<name>A0A2S6GMQ1_9PSEU</name>
<dbReference type="SMART" id="SM00563">
    <property type="entry name" value="PlsC"/>
    <property type="match status" value="1"/>
</dbReference>
<keyword evidence="1 4" id="KW-0808">Transferase</keyword>
<evidence type="ECO:0000259" key="3">
    <source>
        <dbReference type="SMART" id="SM00563"/>
    </source>
</evidence>
<dbReference type="PANTHER" id="PTHR10434:SF11">
    <property type="entry name" value="1-ACYL-SN-GLYCEROL-3-PHOSPHATE ACYLTRANSFERASE"/>
    <property type="match status" value="1"/>
</dbReference>
<proteinExistence type="predicted"/>
<dbReference type="OrthoDB" id="9808424at2"/>
<dbReference type="CDD" id="cd07989">
    <property type="entry name" value="LPLAT_AGPAT-like"/>
    <property type="match status" value="1"/>
</dbReference>
<organism evidence="4 5">
    <name type="scientific">Actinokineospora auranticolor</name>
    <dbReference type="NCBI Taxonomy" id="155976"/>
    <lineage>
        <taxon>Bacteria</taxon>
        <taxon>Bacillati</taxon>
        <taxon>Actinomycetota</taxon>
        <taxon>Actinomycetes</taxon>
        <taxon>Pseudonocardiales</taxon>
        <taxon>Pseudonocardiaceae</taxon>
        <taxon>Actinokineospora</taxon>
    </lineage>
</organism>
<evidence type="ECO:0000313" key="5">
    <source>
        <dbReference type="Proteomes" id="UP000239203"/>
    </source>
</evidence>
<evidence type="ECO:0000256" key="2">
    <source>
        <dbReference type="ARBA" id="ARBA00023315"/>
    </source>
</evidence>
<dbReference type="SUPFAM" id="SSF69593">
    <property type="entry name" value="Glycerol-3-phosphate (1)-acyltransferase"/>
    <property type="match status" value="1"/>
</dbReference>
<comment type="caution">
    <text evidence="4">The sequence shown here is derived from an EMBL/GenBank/DDBJ whole genome shotgun (WGS) entry which is preliminary data.</text>
</comment>
<dbReference type="GO" id="GO:0006654">
    <property type="term" value="P:phosphatidic acid biosynthetic process"/>
    <property type="evidence" value="ECO:0007669"/>
    <property type="project" value="TreeGrafter"/>
</dbReference>
<reference evidence="4 5" key="1">
    <citation type="submission" date="2018-02" db="EMBL/GenBank/DDBJ databases">
        <title>Genomic Encyclopedia of Archaeal and Bacterial Type Strains, Phase II (KMG-II): from individual species to whole genera.</title>
        <authorList>
            <person name="Goeker M."/>
        </authorList>
    </citation>
    <scope>NUCLEOTIDE SEQUENCE [LARGE SCALE GENOMIC DNA]</scope>
    <source>
        <strain evidence="4 5">YU 961-1</strain>
    </source>
</reference>
<evidence type="ECO:0000256" key="1">
    <source>
        <dbReference type="ARBA" id="ARBA00022679"/>
    </source>
</evidence>
<gene>
    <name evidence="4" type="ORF">CLV40_110223</name>
</gene>
<keyword evidence="5" id="KW-1185">Reference proteome</keyword>
<dbReference type="EMBL" id="PTIX01000010">
    <property type="protein sequence ID" value="PPK66519.1"/>
    <property type="molecule type" value="Genomic_DNA"/>
</dbReference>
<evidence type="ECO:0000313" key="4">
    <source>
        <dbReference type="EMBL" id="PPK66519.1"/>
    </source>
</evidence>
<dbReference type="RefSeq" id="WP_104480481.1">
    <property type="nucleotide sequence ID" value="NZ_CP154825.1"/>
</dbReference>
<feature type="domain" description="Phospholipid/glycerol acyltransferase" evidence="3">
    <location>
        <begin position="50"/>
        <end position="160"/>
    </location>
</feature>
<dbReference type="GO" id="GO:0003841">
    <property type="term" value="F:1-acylglycerol-3-phosphate O-acyltransferase activity"/>
    <property type="evidence" value="ECO:0007669"/>
    <property type="project" value="TreeGrafter"/>
</dbReference>
<accession>A0A2S6GMQ1</accession>
<dbReference type="GO" id="GO:0005886">
    <property type="term" value="C:plasma membrane"/>
    <property type="evidence" value="ECO:0007669"/>
    <property type="project" value="TreeGrafter"/>
</dbReference>
<dbReference type="AlphaFoldDB" id="A0A2S6GMQ1"/>
<keyword evidence="2 4" id="KW-0012">Acyltransferase</keyword>
<protein>
    <submittedName>
        <fullName evidence="4">1-acyl-sn-glycerol-3-phosphate acyltransferase</fullName>
    </submittedName>
</protein>
<dbReference type="Pfam" id="PF01553">
    <property type="entry name" value="Acyltransferase"/>
    <property type="match status" value="1"/>
</dbReference>
<sequence>MSLDTRPTHLPEGALPWLHEIGRLIGRWALRPAFRLRLRGLHRVPRTGPVVLVANHSSMVEPQVIFGMLPRRAVFLVKAEMFTGLAGRGLRAIGQIPVRRGEVDRTPLTTAVGVLRAGGLVGVFPEGTRGAGDVAAAEQGAAWLVRSSGAVVLPVATRGTRRPEGSGRRFRPVVDVLVGEPFELPVGKGRTGLTEATEALRARLADLVRELDATRGPTRAAMDEKDSGSHD</sequence>